<dbReference type="PANTHER" id="PTHR44757">
    <property type="entry name" value="DIGUANYLATE CYCLASE DGCP"/>
    <property type="match status" value="1"/>
</dbReference>
<dbReference type="SUPFAM" id="SSF55785">
    <property type="entry name" value="PYP-like sensor domain (PAS domain)"/>
    <property type="match status" value="1"/>
</dbReference>
<sequence>MPNALRKIGIKYRLMGYFSLFFVLSMAVFGSAVYSVMRTTLLESIHRELESSTEAVRAMVQTSSEVSVRNRLRAIAEANWSILAELAAEVRNGSTTLPEAQARARSILLSQSVGESGYVFVMDARGVVVIHPDDSLVGRDYGGEWIGEEQTRRLRGYMEYEWANPGEVRARPKAMHMEFFEPWGWIVSVSAYRGEFASLVDVADFSDGVRAIRAGDSGYPLILGYDGTIIYHPWLRGNVTNMVDASGHTLFQDIRRIGNGELTYSWLDPGEETPRDKLMLFRTLPELGWIVVSSSYLDEVYAPLRTLGTIILTAVFLTLLLALPLGYFLGLSISRPIISLMDRMRDADGGDASVRADENARGELGAMACHFNRYMARLEDSRDELRGEIDERIRAERRLRLFEKVFENALEGISITDMSGVILAVNPAFTTITGFTSEEVIGKNPRVLKSDQHDPEFYGEMWKSLKAKGSWHGEIWNRRKNGEPYPEILSISSIRDDAGQPANYVAVFHDISDLKQRERQIEHQAYHDSLTGLPNRMLVLDRLKMVISQAGRTGTRVAVFFIDLDNFKKINDSLGHARGDALLKAVAERLGTLRGTEDTVARQGGDEFLVVVANIHEEREVMALAERLLRTFDEPFAIDGHELYVSASIGVALYPDDGGDPAELVKNADIAMSQSKARGRNGFFLFTEEMNERISQRMQLENDLRRALKEREFTVYFQPKVDLDTGRVSGLEALVRWVKPDGTVVSPGDFIPLAEETGLIVPLGEFVLDASCKAMQVLEGVGCSALTVAVNLSPIQFGQDDLVERVMANLERGGLPASRLELEITESTLMTDVHSSVAKLDQLVEHGISVSIDDFGTGYSSLYYLKTFPISALKIDSSFVRDITEDENDAKIVETVVLMARTMGIDVVAEGVETREQLDLLASFGCATVQGFYYSKPIPLEDVVRFLLGNEGICSVRR</sequence>
<dbReference type="InterPro" id="IPR003660">
    <property type="entry name" value="HAMP_dom"/>
</dbReference>
<feature type="domain" description="PAC" evidence="8">
    <location>
        <begin position="471"/>
        <end position="523"/>
    </location>
</feature>
<dbReference type="Gene3D" id="3.20.20.450">
    <property type="entry name" value="EAL domain"/>
    <property type="match status" value="1"/>
</dbReference>
<keyword evidence="3 6" id="KW-0812">Transmembrane</keyword>
<evidence type="ECO:0000256" key="3">
    <source>
        <dbReference type="ARBA" id="ARBA00022692"/>
    </source>
</evidence>
<dbReference type="Gene3D" id="3.30.70.270">
    <property type="match status" value="1"/>
</dbReference>
<evidence type="ECO:0000259" key="11">
    <source>
        <dbReference type="PROSITE" id="PS50887"/>
    </source>
</evidence>
<dbReference type="SMART" id="SM00052">
    <property type="entry name" value="EAL"/>
    <property type="match status" value="1"/>
</dbReference>
<evidence type="ECO:0000313" key="13">
    <source>
        <dbReference type="Proteomes" id="UP000461162"/>
    </source>
</evidence>
<comment type="subcellular location">
    <subcellularLocation>
        <location evidence="1">Cell membrane</location>
        <topology evidence="1">Multi-pass membrane protein</topology>
    </subcellularLocation>
</comment>
<gene>
    <name evidence="12" type="ORF">GKC30_13545</name>
</gene>
<dbReference type="SMART" id="SM00267">
    <property type="entry name" value="GGDEF"/>
    <property type="match status" value="1"/>
</dbReference>
<dbReference type="InterPro" id="IPR001633">
    <property type="entry name" value="EAL_dom"/>
</dbReference>
<dbReference type="InterPro" id="IPR029787">
    <property type="entry name" value="Nucleotide_cyclase"/>
</dbReference>
<dbReference type="PROSITE" id="PS50887">
    <property type="entry name" value="GGDEF"/>
    <property type="match status" value="1"/>
</dbReference>
<dbReference type="SMART" id="SM00304">
    <property type="entry name" value="HAMP"/>
    <property type="match status" value="1"/>
</dbReference>
<dbReference type="InterPro" id="IPR052155">
    <property type="entry name" value="Biofilm_reg_signaling"/>
</dbReference>
<dbReference type="InterPro" id="IPR001610">
    <property type="entry name" value="PAC"/>
</dbReference>
<dbReference type="Pfam" id="PF08269">
    <property type="entry name" value="dCache_2"/>
    <property type="match status" value="1"/>
</dbReference>
<evidence type="ECO:0000259" key="10">
    <source>
        <dbReference type="PROSITE" id="PS50885"/>
    </source>
</evidence>
<dbReference type="InterPro" id="IPR004010">
    <property type="entry name" value="Double_Cache_2"/>
</dbReference>
<dbReference type="NCBIfam" id="TIGR00254">
    <property type="entry name" value="GGDEF"/>
    <property type="match status" value="1"/>
</dbReference>
<reference evidence="12 13" key="1">
    <citation type="submission" date="2019-11" db="EMBL/GenBank/DDBJ databases">
        <title>Pseudodesulfovibrio alkaliphilus, sp. nov., an alkaliphilic sulfate-reducing bacteria from mud volcano of Taman peninsula, Russia.</title>
        <authorList>
            <person name="Frolova A."/>
            <person name="Merkel A.Y."/>
            <person name="Slobodkin A.I."/>
        </authorList>
    </citation>
    <scope>NUCLEOTIDE SEQUENCE [LARGE SCALE GENOMIC DNA]</scope>
    <source>
        <strain evidence="12 13">F-1</strain>
    </source>
</reference>
<dbReference type="Proteomes" id="UP000461162">
    <property type="component" value="Unassembled WGS sequence"/>
</dbReference>
<dbReference type="CDD" id="cd01948">
    <property type="entry name" value="EAL"/>
    <property type="match status" value="1"/>
</dbReference>
<dbReference type="CDD" id="cd01949">
    <property type="entry name" value="GGDEF"/>
    <property type="match status" value="1"/>
</dbReference>
<feature type="domain" description="GGDEF" evidence="11">
    <location>
        <begin position="555"/>
        <end position="688"/>
    </location>
</feature>
<dbReference type="AlphaFoldDB" id="A0A7K1KRE2"/>
<dbReference type="SMART" id="SM01049">
    <property type="entry name" value="Cache_2"/>
    <property type="match status" value="2"/>
</dbReference>
<dbReference type="SUPFAM" id="SSF141868">
    <property type="entry name" value="EAL domain-like"/>
    <property type="match status" value="1"/>
</dbReference>
<dbReference type="CDD" id="cd00130">
    <property type="entry name" value="PAS"/>
    <property type="match status" value="1"/>
</dbReference>
<dbReference type="InterPro" id="IPR033480">
    <property type="entry name" value="sCache_2"/>
</dbReference>
<dbReference type="Pfam" id="PF13426">
    <property type="entry name" value="PAS_9"/>
    <property type="match status" value="1"/>
</dbReference>
<dbReference type="InterPro" id="IPR000014">
    <property type="entry name" value="PAS"/>
</dbReference>
<dbReference type="CDD" id="cd12912">
    <property type="entry name" value="PDC2_MCP_like"/>
    <property type="match status" value="2"/>
</dbReference>
<feature type="domain" description="HAMP" evidence="10">
    <location>
        <begin position="331"/>
        <end position="383"/>
    </location>
</feature>
<evidence type="ECO:0000259" key="9">
    <source>
        <dbReference type="PROSITE" id="PS50883"/>
    </source>
</evidence>
<evidence type="ECO:0000256" key="4">
    <source>
        <dbReference type="ARBA" id="ARBA00022989"/>
    </source>
</evidence>
<dbReference type="InterPro" id="IPR000160">
    <property type="entry name" value="GGDEF_dom"/>
</dbReference>
<dbReference type="Gene3D" id="6.10.340.10">
    <property type="match status" value="1"/>
</dbReference>
<dbReference type="SUPFAM" id="SSF158472">
    <property type="entry name" value="HAMP domain-like"/>
    <property type="match status" value="1"/>
</dbReference>
<proteinExistence type="predicted"/>
<dbReference type="SUPFAM" id="SSF55073">
    <property type="entry name" value="Nucleotide cyclase"/>
    <property type="match status" value="1"/>
</dbReference>
<dbReference type="InterPro" id="IPR043128">
    <property type="entry name" value="Rev_trsase/Diguanyl_cyclase"/>
</dbReference>
<dbReference type="Gene3D" id="3.30.450.20">
    <property type="entry name" value="PAS domain"/>
    <property type="match status" value="3"/>
</dbReference>
<evidence type="ECO:0000259" key="8">
    <source>
        <dbReference type="PROSITE" id="PS50113"/>
    </source>
</evidence>
<dbReference type="SMART" id="SM00091">
    <property type="entry name" value="PAS"/>
    <property type="match status" value="1"/>
</dbReference>
<dbReference type="Pfam" id="PF00672">
    <property type="entry name" value="HAMP"/>
    <property type="match status" value="1"/>
</dbReference>
<dbReference type="CDD" id="cd06225">
    <property type="entry name" value="HAMP"/>
    <property type="match status" value="1"/>
</dbReference>
<dbReference type="GO" id="GO:0007165">
    <property type="term" value="P:signal transduction"/>
    <property type="evidence" value="ECO:0007669"/>
    <property type="project" value="InterPro"/>
</dbReference>
<organism evidence="12 13">
    <name type="scientific">Pseudodesulfovibrio alkaliphilus</name>
    <dbReference type="NCBI Taxonomy" id="2661613"/>
    <lineage>
        <taxon>Bacteria</taxon>
        <taxon>Pseudomonadati</taxon>
        <taxon>Thermodesulfobacteriota</taxon>
        <taxon>Desulfovibrionia</taxon>
        <taxon>Desulfovibrionales</taxon>
        <taxon>Desulfovibrionaceae</taxon>
    </lineage>
</organism>
<dbReference type="PROSITE" id="PS50113">
    <property type="entry name" value="PAC"/>
    <property type="match status" value="1"/>
</dbReference>
<feature type="domain" description="EAL" evidence="9">
    <location>
        <begin position="697"/>
        <end position="951"/>
    </location>
</feature>
<dbReference type="Pfam" id="PF00990">
    <property type="entry name" value="GGDEF"/>
    <property type="match status" value="1"/>
</dbReference>
<dbReference type="PROSITE" id="PS50885">
    <property type="entry name" value="HAMP"/>
    <property type="match status" value="1"/>
</dbReference>
<dbReference type="InterPro" id="IPR035919">
    <property type="entry name" value="EAL_sf"/>
</dbReference>
<feature type="transmembrane region" description="Helical" evidence="6">
    <location>
        <begin position="310"/>
        <end position="334"/>
    </location>
</feature>
<keyword evidence="2" id="KW-1003">Cell membrane</keyword>
<dbReference type="Pfam" id="PF00563">
    <property type="entry name" value="EAL"/>
    <property type="match status" value="1"/>
</dbReference>
<keyword evidence="13" id="KW-1185">Reference proteome</keyword>
<evidence type="ECO:0000256" key="2">
    <source>
        <dbReference type="ARBA" id="ARBA00022475"/>
    </source>
</evidence>
<dbReference type="EMBL" id="WODC01000010">
    <property type="protein sequence ID" value="MUM78659.1"/>
    <property type="molecule type" value="Genomic_DNA"/>
</dbReference>
<feature type="transmembrane region" description="Helical" evidence="6">
    <location>
        <begin position="12"/>
        <end position="37"/>
    </location>
</feature>
<dbReference type="PROSITE" id="PS50112">
    <property type="entry name" value="PAS"/>
    <property type="match status" value="1"/>
</dbReference>
<dbReference type="PANTHER" id="PTHR44757:SF2">
    <property type="entry name" value="BIOFILM ARCHITECTURE MAINTENANCE PROTEIN MBAA"/>
    <property type="match status" value="1"/>
</dbReference>
<dbReference type="InterPro" id="IPR035965">
    <property type="entry name" value="PAS-like_dom_sf"/>
</dbReference>
<keyword evidence="4 6" id="KW-1133">Transmembrane helix</keyword>
<dbReference type="PROSITE" id="PS50883">
    <property type="entry name" value="EAL"/>
    <property type="match status" value="1"/>
</dbReference>
<dbReference type="NCBIfam" id="TIGR00229">
    <property type="entry name" value="sensory_box"/>
    <property type="match status" value="1"/>
</dbReference>
<dbReference type="GO" id="GO:0005886">
    <property type="term" value="C:plasma membrane"/>
    <property type="evidence" value="ECO:0007669"/>
    <property type="project" value="UniProtKB-SubCell"/>
</dbReference>
<evidence type="ECO:0000259" key="7">
    <source>
        <dbReference type="PROSITE" id="PS50112"/>
    </source>
</evidence>
<protein>
    <submittedName>
        <fullName evidence="12">EAL domain-containing protein</fullName>
    </submittedName>
</protein>
<dbReference type="FunFam" id="3.20.20.450:FF:000001">
    <property type="entry name" value="Cyclic di-GMP phosphodiesterase yahA"/>
    <property type="match status" value="1"/>
</dbReference>
<evidence type="ECO:0000256" key="6">
    <source>
        <dbReference type="SAM" id="Phobius"/>
    </source>
</evidence>
<accession>A0A7K1KRE2</accession>
<dbReference type="SMART" id="SM00086">
    <property type="entry name" value="PAC"/>
    <property type="match status" value="1"/>
</dbReference>
<dbReference type="InterPro" id="IPR000700">
    <property type="entry name" value="PAS-assoc_C"/>
</dbReference>
<name>A0A7K1KRE2_9BACT</name>
<evidence type="ECO:0000256" key="1">
    <source>
        <dbReference type="ARBA" id="ARBA00004651"/>
    </source>
</evidence>
<evidence type="ECO:0000256" key="5">
    <source>
        <dbReference type="ARBA" id="ARBA00023136"/>
    </source>
</evidence>
<comment type="caution">
    <text evidence="12">The sequence shown here is derived from an EMBL/GenBank/DDBJ whole genome shotgun (WGS) entry which is preliminary data.</text>
</comment>
<evidence type="ECO:0000313" key="12">
    <source>
        <dbReference type="EMBL" id="MUM78659.1"/>
    </source>
</evidence>
<feature type="domain" description="PAS" evidence="7">
    <location>
        <begin position="398"/>
        <end position="444"/>
    </location>
</feature>
<keyword evidence="5 6" id="KW-0472">Membrane</keyword>